<protein>
    <recommendedName>
        <fullName evidence="9">MFS transporter</fullName>
    </recommendedName>
</protein>
<dbReference type="EMBL" id="BMVU01000018">
    <property type="protein sequence ID" value="GGX81268.1"/>
    <property type="molecule type" value="Genomic_DNA"/>
</dbReference>
<dbReference type="Pfam" id="PF07690">
    <property type="entry name" value="MFS_1"/>
    <property type="match status" value="1"/>
</dbReference>
<name>A0A918NMM4_9ACTN</name>
<dbReference type="AlphaFoldDB" id="A0A918NMM4"/>
<feature type="transmembrane region" description="Helical" evidence="6">
    <location>
        <begin position="200"/>
        <end position="218"/>
    </location>
</feature>
<dbReference type="PANTHER" id="PTHR43124">
    <property type="entry name" value="PURINE EFFLUX PUMP PBUE"/>
    <property type="match status" value="1"/>
</dbReference>
<feature type="transmembrane region" description="Helical" evidence="6">
    <location>
        <begin position="135"/>
        <end position="154"/>
    </location>
</feature>
<keyword evidence="3 6" id="KW-0812">Transmembrane</keyword>
<evidence type="ECO:0000256" key="1">
    <source>
        <dbReference type="ARBA" id="ARBA00004651"/>
    </source>
</evidence>
<evidence type="ECO:0000256" key="5">
    <source>
        <dbReference type="ARBA" id="ARBA00023136"/>
    </source>
</evidence>
<feature type="transmembrane region" description="Helical" evidence="6">
    <location>
        <begin position="175"/>
        <end position="194"/>
    </location>
</feature>
<evidence type="ECO:0000313" key="8">
    <source>
        <dbReference type="Proteomes" id="UP000619244"/>
    </source>
</evidence>
<dbReference type="InterPro" id="IPR050189">
    <property type="entry name" value="MFS_Efflux_Transporters"/>
</dbReference>
<evidence type="ECO:0000256" key="3">
    <source>
        <dbReference type="ARBA" id="ARBA00022692"/>
    </source>
</evidence>
<keyword evidence="2" id="KW-1003">Cell membrane</keyword>
<dbReference type="PANTHER" id="PTHR43124:SF3">
    <property type="entry name" value="CHLORAMPHENICOL EFFLUX PUMP RV0191"/>
    <property type="match status" value="1"/>
</dbReference>
<keyword evidence="8" id="KW-1185">Reference proteome</keyword>
<sequence>MRQAVGAITARRRSPADRISPAAYLPTSRPHEARAAYGTAPDARRFATVLTAVAPSATGASAGFTYLVKLLGDVSGFSPSRVDTLLGAFGVACPAGVAITGALIDRFPHAVLATAVATRAAGMLGLYAAGTHPVAAVLFLVLVGGALGPVFMATQNEMLHCAPGRTDTALAANSAAYNIGIAAGAALGGLLLPLAGVRAAFLSGGLLTMTACAVLLCGRRRPQAMTTSDE</sequence>
<evidence type="ECO:0008006" key="9">
    <source>
        <dbReference type="Google" id="ProtNLM"/>
    </source>
</evidence>
<evidence type="ECO:0000256" key="2">
    <source>
        <dbReference type="ARBA" id="ARBA00022475"/>
    </source>
</evidence>
<keyword evidence="5 6" id="KW-0472">Membrane</keyword>
<reference evidence="7" key="2">
    <citation type="submission" date="2020-09" db="EMBL/GenBank/DDBJ databases">
        <authorList>
            <person name="Sun Q."/>
            <person name="Ohkuma M."/>
        </authorList>
    </citation>
    <scope>NUCLEOTIDE SEQUENCE</scope>
    <source>
        <strain evidence="7">JCM 4790</strain>
    </source>
</reference>
<dbReference type="InterPro" id="IPR036259">
    <property type="entry name" value="MFS_trans_sf"/>
</dbReference>
<dbReference type="Gene3D" id="1.20.1250.20">
    <property type="entry name" value="MFS general substrate transporter like domains"/>
    <property type="match status" value="1"/>
</dbReference>
<proteinExistence type="predicted"/>
<comment type="subcellular location">
    <subcellularLocation>
        <location evidence="1">Cell membrane</location>
        <topology evidence="1">Multi-pass membrane protein</topology>
    </subcellularLocation>
</comment>
<evidence type="ECO:0000256" key="4">
    <source>
        <dbReference type="ARBA" id="ARBA00022989"/>
    </source>
</evidence>
<gene>
    <name evidence="7" type="ORF">GCM10010358_39510</name>
</gene>
<dbReference type="RefSeq" id="WP_308435189.1">
    <property type="nucleotide sequence ID" value="NZ_BMVU01000018.1"/>
</dbReference>
<accession>A0A918NMM4</accession>
<keyword evidence="4 6" id="KW-1133">Transmembrane helix</keyword>
<comment type="caution">
    <text evidence="7">The sequence shown here is derived from an EMBL/GenBank/DDBJ whole genome shotgun (WGS) entry which is preliminary data.</text>
</comment>
<evidence type="ECO:0000313" key="7">
    <source>
        <dbReference type="EMBL" id="GGX81268.1"/>
    </source>
</evidence>
<organism evidence="7 8">
    <name type="scientific">Streptomyces minutiscleroticus</name>
    <dbReference type="NCBI Taxonomy" id="68238"/>
    <lineage>
        <taxon>Bacteria</taxon>
        <taxon>Bacillati</taxon>
        <taxon>Actinomycetota</taxon>
        <taxon>Actinomycetes</taxon>
        <taxon>Kitasatosporales</taxon>
        <taxon>Streptomycetaceae</taxon>
        <taxon>Streptomyces</taxon>
    </lineage>
</organism>
<dbReference type="InterPro" id="IPR011701">
    <property type="entry name" value="MFS"/>
</dbReference>
<dbReference type="GO" id="GO:0005886">
    <property type="term" value="C:plasma membrane"/>
    <property type="evidence" value="ECO:0007669"/>
    <property type="project" value="UniProtKB-SubCell"/>
</dbReference>
<dbReference type="Proteomes" id="UP000619244">
    <property type="component" value="Unassembled WGS sequence"/>
</dbReference>
<evidence type="ECO:0000256" key="6">
    <source>
        <dbReference type="SAM" id="Phobius"/>
    </source>
</evidence>
<dbReference type="SUPFAM" id="SSF103473">
    <property type="entry name" value="MFS general substrate transporter"/>
    <property type="match status" value="1"/>
</dbReference>
<reference evidence="7" key="1">
    <citation type="journal article" date="2014" name="Int. J. Syst. Evol. Microbiol.">
        <title>Complete genome sequence of Corynebacterium casei LMG S-19264T (=DSM 44701T), isolated from a smear-ripened cheese.</title>
        <authorList>
            <consortium name="US DOE Joint Genome Institute (JGI-PGF)"/>
            <person name="Walter F."/>
            <person name="Albersmeier A."/>
            <person name="Kalinowski J."/>
            <person name="Ruckert C."/>
        </authorList>
    </citation>
    <scope>NUCLEOTIDE SEQUENCE</scope>
    <source>
        <strain evidence="7">JCM 4790</strain>
    </source>
</reference>
<dbReference type="GO" id="GO:0022857">
    <property type="term" value="F:transmembrane transporter activity"/>
    <property type="evidence" value="ECO:0007669"/>
    <property type="project" value="InterPro"/>
</dbReference>